<dbReference type="AlphaFoldDB" id="A0A7W9QDQ7"/>
<reference evidence="12 13" key="1">
    <citation type="submission" date="2020-08" db="EMBL/GenBank/DDBJ databases">
        <title>Genomic Encyclopedia of Type Strains, Phase III (KMG-III): the genomes of soil and plant-associated and newly described type strains.</title>
        <authorList>
            <person name="Whitman W."/>
        </authorList>
    </citation>
    <scope>NUCLEOTIDE SEQUENCE [LARGE SCALE GENOMIC DNA]</scope>
    <source>
        <strain evidence="12 13">CECT 8305</strain>
    </source>
</reference>
<keyword evidence="5 12" id="KW-0560">Oxidoreductase</keyword>
<dbReference type="FunFam" id="3.40.50.720:FF:000001">
    <property type="entry name" value="Glyceraldehyde-3-phosphate dehydrogenase"/>
    <property type="match status" value="1"/>
</dbReference>
<dbReference type="RefSeq" id="WP_184576147.1">
    <property type="nucleotide sequence ID" value="NZ_JACHJL010000016.1"/>
</dbReference>
<evidence type="ECO:0000259" key="11">
    <source>
        <dbReference type="SMART" id="SM00846"/>
    </source>
</evidence>
<evidence type="ECO:0000256" key="4">
    <source>
        <dbReference type="ARBA" id="ARBA00022741"/>
    </source>
</evidence>
<name>A0A7W9QDQ7_9ACTN</name>
<dbReference type="GO" id="GO:0005737">
    <property type="term" value="C:cytoplasm"/>
    <property type="evidence" value="ECO:0007669"/>
    <property type="project" value="UniProtKB-SubCell"/>
</dbReference>
<dbReference type="GO" id="GO:0050661">
    <property type="term" value="F:NADP binding"/>
    <property type="evidence" value="ECO:0007669"/>
    <property type="project" value="InterPro"/>
</dbReference>
<dbReference type="FunFam" id="3.30.360.10:FF:000002">
    <property type="entry name" value="Glyceraldehyde-3-phosphate dehydrogenase"/>
    <property type="match status" value="1"/>
</dbReference>
<feature type="binding site" evidence="7">
    <location>
        <position position="188"/>
    </location>
    <ligand>
        <name>D-glyceraldehyde 3-phosphate</name>
        <dbReference type="ChEBI" id="CHEBI:59776"/>
    </ligand>
</feature>
<feature type="binding site" evidence="7">
    <location>
        <position position="239"/>
    </location>
    <ligand>
        <name>D-glyceraldehyde 3-phosphate</name>
        <dbReference type="ChEBI" id="CHEBI:59776"/>
    </ligand>
</feature>
<dbReference type="InterPro" id="IPR020831">
    <property type="entry name" value="GlycerAld/Erythrose_P_DH"/>
</dbReference>
<organism evidence="12 13">
    <name type="scientific">Streptomyces zagrosensis</name>
    <dbReference type="NCBI Taxonomy" id="1042984"/>
    <lineage>
        <taxon>Bacteria</taxon>
        <taxon>Bacillati</taxon>
        <taxon>Actinomycetota</taxon>
        <taxon>Actinomycetes</taxon>
        <taxon>Kitasatosporales</taxon>
        <taxon>Streptomycetaceae</taxon>
        <taxon>Streptomyces</taxon>
    </lineage>
</organism>
<evidence type="ECO:0000256" key="2">
    <source>
        <dbReference type="ARBA" id="ARBA00007406"/>
    </source>
</evidence>
<evidence type="ECO:0000256" key="1">
    <source>
        <dbReference type="ARBA" id="ARBA00004496"/>
    </source>
</evidence>
<keyword evidence="8" id="KW-0520">NAD</keyword>
<feature type="binding site" evidence="8">
    <location>
        <position position="40"/>
    </location>
    <ligand>
        <name>NAD(+)</name>
        <dbReference type="ChEBI" id="CHEBI:57540"/>
    </ligand>
</feature>
<comment type="caution">
    <text evidence="12">The sequence shown here is derived from an EMBL/GenBank/DDBJ whole genome shotgun (WGS) entry which is preliminary data.</text>
</comment>
<evidence type="ECO:0000256" key="5">
    <source>
        <dbReference type="ARBA" id="ARBA00023002"/>
    </source>
</evidence>
<keyword evidence="13" id="KW-1185">Reference proteome</keyword>
<evidence type="ECO:0000256" key="9">
    <source>
        <dbReference type="PIRSR" id="PIRSR000149-4"/>
    </source>
</evidence>
<feature type="binding site" evidence="7">
    <location>
        <begin position="216"/>
        <end position="217"/>
    </location>
    <ligand>
        <name>D-glyceraldehyde 3-phosphate</name>
        <dbReference type="ChEBI" id="CHEBI:59776"/>
    </ligand>
</feature>
<dbReference type="PANTHER" id="PTHR43148">
    <property type="entry name" value="GLYCERALDEHYDE-3-PHOSPHATE DEHYDROGENASE 2"/>
    <property type="match status" value="1"/>
</dbReference>
<dbReference type="NCBIfam" id="TIGR01534">
    <property type="entry name" value="GAPDH-I"/>
    <property type="match status" value="1"/>
</dbReference>
<proteinExistence type="inferred from homology"/>
<dbReference type="Pfam" id="PF00044">
    <property type="entry name" value="Gp_dh_N"/>
    <property type="match status" value="1"/>
</dbReference>
<feature type="binding site" evidence="7">
    <location>
        <begin position="157"/>
        <end position="159"/>
    </location>
    <ligand>
        <name>D-glyceraldehyde 3-phosphate</name>
        <dbReference type="ChEBI" id="CHEBI:59776"/>
    </ligand>
</feature>
<dbReference type="InterPro" id="IPR036291">
    <property type="entry name" value="NAD(P)-bd_dom_sf"/>
</dbReference>
<dbReference type="InterPro" id="IPR006424">
    <property type="entry name" value="Glyceraldehyde-3-P_DH_1"/>
</dbReference>
<keyword evidence="4 8" id="KW-0547">Nucleotide-binding</keyword>
<dbReference type="EC" id="1.2.1.12" evidence="12"/>
<dbReference type="PRINTS" id="PR00078">
    <property type="entry name" value="G3PDHDRGNASE"/>
</dbReference>
<feature type="domain" description="Glyceraldehyde 3-phosphate dehydrogenase NAD(P) binding" evidence="11">
    <location>
        <begin position="3"/>
        <end position="158"/>
    </location>
</feature>
<dbReference type="Pfam" id="PF02800">
    <property type="entry name" value="Gp_dh_C"/>
    <property type="match status" value="1"/>
</dbReference>
<evidence type="ECO:0000256" key="7">
    <source>
        <dbReference type="PIRSR" id="PIRSR000149-2"/>
    </source>
</evidence>
<evidence type="ECO:0000313" key="13">
    <source>
        <dbReference type="Proteomes" id="UP000588098"/>
    </source>
</evidence>
<feature type="binding site" evidence="8">
    <location>
        <position position="320"/>
    </location>
    <ligand>
        <name>NAD(+)</name>
        <dbReference type="ChEBI" id="CHEBI:57540"/>
    </ligand>
</feature>
<dbReference type="EMBL" id="JACHJL010000016">
    <property type="protein sequence ID" value="MBB5938411.1"/>
    <property type="molecule type" value="Genomic_DNA"/>
</dbReference>
<dbReference type="SUPFAM" id="SSF55347">
    <property type="entry name" value="Glyceraldehyde-3-phosphate dehydrogenase-like, C-terminal domain"/>
    <property type="match status" value="1"/>
</dbReference>
<evidence type="ECO:0000256" key="6">
    <source>
        <dbReference type="PIRSR" id="PIRSR000149-1"/>
    </source>
</evidence>
<dbReference type="Gene3D" id="3.30.360.10">
    <property type="entry name" value="Dihydrodipicolinate Reductase, domain 2"/>
    <property type="match status" value="1"/>
</dbReference>
<dbReference type="Gene3D" id="3.40.50.720">
    <property type="entry name" value="NAD(P)-binding Rossmann-like Domain"/>
    <property type="match status" value="1"/>
</dbReference>
<evidence type="ECO:0000313" key="12">
    <source>
        <dbReference type="EMBL" id="MBB5938411.1"/>
    </source>
</evidence>
<sequence>MSVRIGINGFGRIGRQYLRSALERAQTGQGTPIEVVAVNDITPTATLAHLLEYDSTYGRLRRTIEHDATSITVDGHRIAVTAERDPAALAWGELGVDVVIESTGRFRTRAQAGGHLKAGARKVLLSVPGKDVDATIVMGVNEQVYDADQHDVISNASCTTNCVAPMVKVLHERFGIVRGLMTTIHGYTNDQVVLDGPHKDPRRGRTAAVNIIPTSTGAARAVGLVLPALEGVLDGIAVRVPVEDGSLTDLSVVLERPAGADEINAAYREAADGPLRGVLRVNDAPIVSRDIIGDPASCVLDAPLTQAHGSLVKAFGWYDNEAGYTQRLLDLTEHVAARLTPA</sequence>
<accession>A0A7W9QDQ7</accession>
<comment type="subcellular location">
    <subcellularLocation>
        <location evidence="1">Cytoplasm</location>
    </subcellularLocation>
</comment>
<dbReference type="SMART" id="SM00846">
    <property type="entry name" value="Gp_dh_N"/>
    <property type="match status" value="1"/>
</dbReference>
<evidence type="ECO:0000256" key="3">
    <source>
        <dbReference type="ARBA" id="ARBA00022490"/>
    </source>
</evidence>
<dbReference type="GO" id="GO:0006006">
    <property type="term" value="P:glucose metabolic process"/>
    <property type="evidence" value="ECO:0007669"/>
    <property type="project" value="InterPro"/>
</dbReference>
<feature type="binding site" evidence="8">
    <location>
        <position position="84"/>
    </location>
    <ligand>
        <name>NAD(+)</name>
        <dbReference type="ChEBI" id="CHEBI:57540"/>
    </ligand>
</feature>
<feature type="binding site" evidence="8">
    <location>
        <position position="126"/>
    </location>
    <ligand>
        <name>NAD(+)</name>
        <dbReference type="ChEBI" id="CHEBI:57540"/>
    </ligand>
</feature>
<evidence type="ECO:0000256" key="8">
    <source>
        <dbReference type="PIRSR" id="PIRSR000149-3"/>
    </source>
</evidence>
<keyword evidence="3" id="KW-0963">Cytoplasm</keyword>
<dbReference type="SUPFAM" id="SSF51735">
    <property type="entry name" value="NAD(P)-binding Rossmann-fold domains"/>
    <property type="match status" value="1"/>
</dbReference>
<dbReference type="InterPro" id="IPR020829">
    <property type="entry name" value="GlycerAld_3-P_DH_cat"/>
</dbReference>
<dbReference type="GO" id="GO:0051287">
    <property type="term" value="F:NAD binding"/>
    <property type="evidence" value="ECO:0007669"/>
    <property type="project" value="InterPro"/>
</dbReference>
<dbReference type="PIRSF" id="PIRSF000149">
    <property type="entry name" value="GAP_DH"/>
    <property type="match status" value="1"/>
</dbReference>
<protein>
    <submittedName>
        <fullName evidence="12">Glyceraldehyde 3-phosphate dehydrogenase</fullName>
        <ecNumber evidence="12">1.2.1.12</ecNumber>
    </submittedName>
</protein>
<dbReference type="CDD" id="cd05214">
    <property type="entry name" value="GAPDH_I_N"/>
    <property type="match status" value="1"/>
</dbReference>
<evidence type="ECO:0000256" key="10">
    <source>
        <dbReference type="RuleBase" id="RU000397"/>
    </source>
</evidence>
<feature type="binding site" evidence="8">
    <location>
        <begin position="12"/>
        <end position="13"/>
    </location>
    <ligand>
        <name>NAD(+)</name>
        <dbReference type="ChEBI" id="CHEBI:57540"/>
    </ligand>
</feature>
<dbReference type="CDD" id="cd18126">
    <property type="entry name" value="GAPDH_I_C"/>
    <property type="match status" value="1"/>
</dbReference>
<feature type="site" description="Activates thiol group during catalysis" evidence="9">
    <location>
        <position position="185"/>
    </location>
</feature>
<feature type="active site" description="Nucleophile" evidence="6">
    <location>
        <position position="158"/>
    </location>
</feature>
<comment type="similarity">
    <text evidence="2 10">Belongs to the glyceraldehyde-3-phosphate dehydrogenase family.</text>
</comment>
<dbReference type="GO" id="GO:0004365">
    <property type="term" value="F:glyceraldehyde-3-phosphate dehydrogenase (NAD+) (phosphorylating) activity"/>
    <property type="evidence" value="ECO:0007669"/>
    <property type="project" value="UniProtKB-EC"/>
</dbReference>
<dbReference type="InterPro" id="IPR020828">
    <property type="entry name" value="GlycerAld_3-P_DH_NAD(P)-bd"/>
</dbReference>
<dbReference type="Proteomes" id="UP000588098">
    <property type="component" value="Unassembled WGS sequence"/>
</dbReference>
<gene>
    <name evidence="12" type="ORF">FHS42_005500</name>
</gene>